<feature type="region of interest" description="Disordered" evidence="1">
    <location>
        <begin position="53"/>
        <end position="85"/>
    </location>
</feature>
<keyword evidence="2" id="KW-1133">Transmembrane helix</keyword>
<protein>
    <recommendedName>
        <fullName evidence="3">DUF4367 domain-containing protein</fullName>
    </recommendedName>
</protein>
<keyword evidence="2" id="KW-0812">Transmembrane</keyword>
<evidence type="ECO:0000256" key="1">
    <source>
        <dbReference type="SAM" id="MobiDB-lite"/>
    </source>
</evidence>
<evidence type="ECO:0000256" key="2">
    <source>
        <dbReference type="SAM" id="Phobius"/>
    </source>
</evidence>
<dbReference type="STRING" id="39482.ERS852491_03428"/>
<evidence type="ECO:0000313" key="5">
    <source>
        <dbReference type="Proteomes" id="UP000095544"/>
    </source>
</evidence>
<dbReference type="RefSeq" id="WP_055154406.1">
    <property type="nucleotide sequence ID" value="NZ_CYZU01000037.1"/>
</dbReference>
<evidence type="ECO:0000259" key="3">
    <source>
        <dbReference type="Pfam" id="PF14285"/>
    </source>
</evidence>
<keyword evidence="2" id="KW-0472">Membrane</keyword>
<evidence type="ECO:0000313" key="4">
    <source>
        <dbReference type="EMBL" id="CUO82670.1"/>
    </source>
</evidence>
<name>A0A174IC29_9FIRM</name>
<proteinExistence type="predicted"/>
<dbReference type="InterPro" id="IPR025377">
    <property type="entry name" value="DUF4367"/>
</dbReference>
<sequence>MKQNKKLSLQEEVENAAERVERKIAENPDLKDIQVSGRMEAALLAEIQAYEKRRGQEHSTGENTAEFGEELAPNFTERTKDNPESFLSEEDREALRLGRELLKKKEDEPKLFEVNTEYHKHLNSDEKKGKKKEGRKTSVLRMPRGRRFIIAFAAVLVLVVGTSVTSVGSKSYLKILWEKIHGGQAMQIMNVEDMDTQDSEDGMEVTAYREIREKINILAVRIGTKPKGMYLSEYKIDEEQRMAQLFYKYGDEVIRYTIYLNNSDSSLGQKEEDIKTGEFKVHSLDQDIAVEEYYVKGYADSRYIANFTYKGIHYQLKGILKREELESIIKNLIYFEKET</sequence>
<dbReference type="Proteomes" id="UP000095544">
    <property type="component" value="Unassembled WGS sequence"/>
</dbReference>
<dbReference type="AlphaFoldDB" id="A0A174IC29"/>
<accession>A0A174IC29</accession>
<feature type="transmembrane region" description="Helical" evidence="2">
    <location>
        <begin position="148"/>
        <end position="168"/>
    </location>
</feature>
<dbReference type="EMBL" id="CYZU01000037">
    <property type="protein sequence ID" value="CUO82670.1"/>
    <property type="molecule type" value="Genomic_DNA"/>
</dbReference>
<gene>
    <name evidence="4" type="ORF">ERS852491_03428</name>
</gene>
<organism evidence="4 5">
    <name type="scientific">Faecalicatena contorta</name>
    <dbReference type="NCBI Taxonomy" id="39482"/>
    <lineage>
        <taxon>Bacteria</taxon>
        <taxon>Bacillati</taxon>
        <taxon>Bacillota</taxon>
        <taxon>Clostridia</taxon>
        <taxon>Lachnospirales</taxon>
        <taxon>Lachnospiraceae</taxon>
        <taxon>Faecalicatena</taxon>
    </lineage>
</organism>
<dbReference type="Pfam" id="PF14285">
    <property type="entry name" value="DUF4367"/>
    <property type="match status" value="1"/>
</dbReference>
<dbReference type="OrthoDB" id="2068504at2"/>
<feature type="domain" description="DUF4367" evidence="3">
    <location>
        <begin position="220"/>
        <end position="332"/>
    </location>
</feature>
<reference evidence="4 5" key="1">
    <citation type="submission" date="2015-09" db="EMBL/GenBank/DDBJ databases">
        <authorList>
            <consortium name="Pathogen Informatics"/>
        </authorList>
    </citation>
    <scope>NUCLEOTIDE SEQUENCE [LARGE SCALE GENOMIC DNA]</scope>
    <source>
        <strain evidence="4 5">2789STDY5834876</strain>
    </source>
</reference>